<keyword evidence="4" id="KW-1185">Reference proteome</keyword>
<feature type="transmembrane region" description="Helical" evidence="2">
    <location>
        <begin position="60"/>
        <end position="80"/>
    </location>
</feature>
<keyword evidence="2" id="KW-0812">Transmembrane</keyword>
<feature type="compositionally biased region" description="Low complexity" evidence="1">
    <location>
        <begin position="191"/>
        <end position="210"/>
    </location>
</feature>
<keyword evidence="2" id="KW-0472">Membrane</keyword>
<dbReference type="SUPFAM" id="SSF55961">
    <property type="entry name" value="Bet v1-like"/>
    <property type="match status" value="1"/>
</dbReference>
<dbReference type="GO" id="GO:0004864">
    <property type="term" value="F:protein phosphatase inhibitor activity"/>
    <property type="evidence" value="ECO:0007669"/>
    <property type="project" value="UniProtKB-ARBA"/>
</dbReference>
<dbReference type="Gene3D" id="3.30.530.20">
    <property type="match status" value="1"/>
</dbReference>
<sequence length="410" mass="45984">MLKLQDNTKQIIRVFQQRSDSLSILIYFTRLLIITLNFEATGRIVMNFQSTIRSQRPQGFNVKQAFLLGFLLVFCIWFLYQIKHSNFNRKDNDASLQSKLGEEDGAINLGRKVNAGWSSSGSELDSEDRDFKGEGEQKEDGGAGDDELDRNVDERAEEVSFNKDNNYDHENAAILGKKENEKELEGQYQKSQSNEENNPNSEVEGVESVSLIKDVYKKENSKKGHESAKGGMPDDEKGPEVQVKEAQNAEKNHTTTSIQHKDQAVKVNDENKSPTKIEEKIAVQPGEMEKKKKWQGKVSAKLTGCKADQIWPLLVDFFNIHKWLPTIDTCYGVEGTSGQPGCIRYCATTSSSSNGLVAIDPIGWGFSYEFVENNVGFNSFKATMKLLPFEGSEGEGCEMDWSFVVNPVEG</sequence>
<gene>
    <name evidence="3" type="ORF">F0562_029866</name>
</gene>
<evidence type="ECO:0000256" key="1">
    <source>
        <dbReference type="SAM" id="MobiDB-lite"/>
    </source>
</evidence>
<evidence type="ECO:0000256" key="2">
    <source>
        <dbReference type="SAM" id="Phobius"/>
    </source>
</evidence>
<accession>A0A5J5AX65</accession>
<organism evidence="3 4">
    <name type="scientific">Nyssa sinensis</name>
    <dbReference type="NCBI Taxonomy" id="561372"/>
    <lineage>
        <taxon>Eukaryota</taxon>
        <taxon>Viridiplantae</taxon>
        <taxon>Streptophyta</taxon>
        <taxon>Embryophyta</taxon>
        <taxon>Tracheophyta</taxon>
        <taxon>Spermatophyta</taxon>
        <taxon>Magnoliopsida</taxon>
        <taxon>eudicotyledons</taxon>
        <taxon>Gunneridae</taxon>
        <taxon>Pentapetalae</taxon>
        <taxon>asterids</taxon>
        <taxon>Cornales</taxon>
        <taxon>Nyssaceae</taxon>
        <taxon>Nyssa</taxon>
    </lineage>
</organism>
<feature type="region of interest" description="Disordered" evidence="1">
    <location>
        <begin position="112"/>
        <end position="150"/>
    </location>
</feature>
<name>A0A5J5AX65_9ASTE</name>
<dbReference type="AlphaFoldDB" id="A0A5J5AX65"/>
<reference evidence="3 4" key="1">
    <citation type="submission" date="2019-09" db="EMBL/GenBank/DDBJ databases">
        <title>A chromosome-level genome assembly of the Chinese tupelo Nyssa sinensis.</title>
        <authorList>
            <person name="Yang X."/>
            <person name="Kang M."/>
            <person name="Yang Y."/>
            <person name="Xiong H."/>
            <person name="Wang M."/>
            <person name="Zhang Z."/>
            <person name="Wang Z."/>
            <person name="Wu H."/>
            <person name="Ma T."/>
            <person name="Liu J."/>
            <person name="Xi Z."/>
        </authorList>
    </citation>
    <scope>NUCLEOTIDE SEQUENCE [LARGE SCALE GENOMIC DNA]</scope>
    <source>
        <strain evidence="3">J267</strain>
        <tissue evidence="3">Leaf</tissue>
    </source>
</reference>
<feature type="transmembrane region" description="Helical" evidence="2">
    <location>
        <begin position="21"/>
        <end position="40"/>
    </location>
</feature>
<dbReference type="InterPro" id="IPR019587">
    <property type="entry name" value="Polyketide_cyclase/dehydratase"/>
</dbReference>
<feature type="compositionally biased region" description="Basic and acidic residues" evidence="1">
    <location>
        <begin position="214"/>
        <end position="272"/>
    </location>
</feature>
<keyword evidence="2" id="KW-1133">Transmembrane helix</keyword>
<evidence type="ECO:0000313" key="4">
    <source>
        <dbReference type="Proteomes" id="UP000325577"/>
    </source>
</evidence>
<proteinExistence type="predicted"/>
<evidence type="ECO:0000313" key="3">
    <source>
        <dbReference type="EMBL" id="KAA8534918.1"/>
    </source>
</evidence>
<feature type="compositionally biased region" description="Basic and acidic residues" evidence="1">
    <location>
        <begin position="175"/>
        <end position="185"/>
    </location>
</feature>
<protein>
    <submittedName>
        <fullName evidence="3">Uncharacterized protein</fullName>
    </submittedName>
</protein>
<dbReference type="Proteomes" id="UP000325577">
    <property type="component" value="Linkage Group LG17"/>
</dbReference>
<dbReference type="PANTHER" id="PTHR33789:SF11">
    <property type="entry name" value="OS05G0202300 PROTEIN"/>
    <property type="match status" value="1"/>
</dbReference>
<dbReference type="InterPro" id="IPR053249">
    <property type="entry name" value="LFS"/>
</dbReference>
<dbReference type="PANTHER" id="PTHR33789">
    <property type="entry name" value="LACHRYMATORY-FACTOR SYNTHASE"/>
    <property type="match status" value="1"/>
</dbReference>
<dbReference type="InterPro" id="IPR023393">
    <property type="entry name" value="START-like_dom_sf"/>
</dbReference>
<dbReference type="CDD" id="cd07821">
    <property type="entry name" value="PYR_PYL_RCAR_like"/>
    <property type="match status" value="1"/>
</dbReference>
<dbReference type="Pfam" id="PF10604">
    <property type="entry name" value="Polyketide_cyc2"/>
    <property type="match status" value="1"/>
</dbReference>
<feature type="compositionally biased region" description="Basic and acidic residues" evidence="1">
    <location>
        <begin position="129"/>
        <end position="141"/>
    </location>
</feature>
<feature type="region of interest" description="Disordered" evidence="1">
    <location>
        <begin position="175"/>
        <end position="272"/>
    </location>
</feature>
<dbReference type="OrthoDB" id="1928994at2759"/>
<dbReference type="EMBL" id="CM018040">
    <property type="protein sequence ID" value="KAA8534918.1"/>
    <property type="molecule type" value="Genomic_DNA"/>
</dbReference>